<dbReference type="AlphaFoldDB" id="A0A068LTI9"/>
<proteinExistence type="predicted"/>
<reference evidence="1 2" key="1">
    <citation type="journal article" date="2015" name="BMC Genomics">
        <title>Transcriptome analysis of thermophilic methylotrophic Bacillus methanolicus MGA3 using RNA-sequencing provides detailed insights into its previously uncharted transcriptional landscape.</title>
        <authorList>
            <person name="Irla M."/>
            <person name="Neshat A."/>
            <person name="Brautaset T."/>
            <person name="Ruckert C."/>
            <person name="Kalinowski J."/>
            <person name="Wendisch V.F."/>
        </authorList>
    </citation>
    <scope>NUCLEOTIDE SEQUENCE [LARGE SCALE GENOMIC DNA]</scope>
    <source>
        <strain evidence="2">MGA3 / ATCC 53907</strain>
    </source>
</reference>
<dbReference type="EMBL" id="CP007739">
    <property type="protein sequence ID" value="AIE58822.1"/>
    <property type="molecule type" value="Genomic_DNA"/>
</dbReference>
<dbReference type="KEGG" id="bmet:BMMGA3_01755"/>
<dbReference type="InterPro" id="IPR029064">
    <property type="entry name" value="Ribosomal_eL30-like_sf"/>
</dbReference>
<sequence length="152" mass="17808">MLPKQNVNDYILQGIHGKKETKPDERRKFLGILRERIVAALTQHQVRENGVYKEMETLMKENPNAHLYLNGNMNYSYLSKYMKVAKKYKIESTIVTNKVHDTEIGLVLAYDFAIDKEEIYIMKQKEENPQPQKGKSQKGLLSVFKNVFKKEK</sequence>
<dbReference type="SUPFAM" id="SSF160515">
    <property type="entry name" value="YueI-like"/>
    <property type="match status" value="1"/>
</dbReference>
<dbReference type="STRING" id="796606.BMMGA3_01755"/>
<dbReference type="Pfam" id="PF07997">
    <property type="entry name" value="DUF1694"/>
    <property type="match status" value="1"/>
</dbReference>
<organism evidence="1 2">
    <name type="scientific">Bacillus methanolicus (strain MGA3 / ATCC 53907)</name>
    <dbReference type="NCBI Taxonomy" id="796606"/>
    <lineage>
        <taxon>Bacteria</taxon>
        <taxon>Bacillati</taxon>
        <taxon>Bacillota</taxon>
        <taxon>Bacilli</taxon>
        <taxon>Bacillales</taxon>
        <taxon>Bacillaceae</taxon>
        <taxon>Bacillus</taxon>
    </lineage>
</organism>
<dbReference type="Gene3D" id="3.30.1330.30">
    <property type="match status" value="1"/>
</dbReference>
<gene>
    <name evidence="1" type="primary">aceB</name>
    <name evidence="1" type="ORF">BMMGA3_01755</name>
</gene>
<keyword evidence="2" id="KW-1185">Reference proteome</keyword>
<name>A0A068LTI9_BACMM</name>
<dbReference type="eggNOG" id="COG5506">
    <property type="taxonomic scope" value="Bacteria"/>
</dbReference>
<accession>A0A068LTI9</accession>
<dbReference type="Proteomes" id="UP000027602">
    <property type="component" value="Chromosome"/>
</dbReference>
<dbReference type="PIRSF" id="PIRSF034303">
    <property type="entry name" value="DUF1694"/>
    <property type="match status" value="1"/>
</dbReference>
<dbReference type="HOGENOM" id="CLU_111531_1_1_9"/>
<evidence type="ECO:0000313" key="2">
    <source>
        <dbReference type="Proteomes" id="UP000027602"/>
    </source>
</evidence>
<evidence type="ECO:0000313" key="1">
    <source>
        <dbReference type="EMBL" id="AIE58822.1"/>
    </source>
</evidence>
<protein>
    <submittedName>
        <fullName evidence="1">AceB</fullName>
    </submittedName>
</protein>
<dbReference type="InterPro" id="IPR012543">
    <property type="entry name" value="DUF1694"/>
</dbReference>